<reference evidence="3" key="4">
    <citation type="journal article" date="2015" name="G3 (Bethesda)">
        <title>Genome sequences of three phytopathogenic species of the Magnaporthaceae family of fungi.</title>
        <authorList>
            <person name="Okagaki L.H."/>
            <person name="Nunes C.C."/>
            <person name="Sailsbery J."/>
            <person name="Clay B."/>
            <person name="Brown D."/>
            <person name="John T."/>
            <person name="Oh Y."/>
            <person name="Young N."/>
            <person name="Fitzgerald M."/>
            <person name="Haas B.J."/>
            <person name="Zeng Q."/>
            <person name="Young S."/>
            <person name="Adiconis X."/>
            <person name="Fan L."/>
            <person name="Levin J.Z."/>
            <person name="Mitchell T.K."/>
            <person name="Okubara P.A."/>
            <person name="Farman M.L."/>
            <person name="Kohn L.M."/>
            <person name="Birren B."/>
            <person name="Ma L.-J."/>
            <person name="Dean R.A."/>
        </authorList>
    </citation>
    <scope>NUCLEOTIDE SEQUENCE</scope>
    <source>
        <strain evidence="3">R3-111a-1</strain>
    </source>
</reference>
<sequence>MAPNTGQASTRRQPLPPPPPPLPPPAADDDDDDSLDFSVFLDAPPAVPAAPAARPTPITTPAPAPFPPSFRSPFPPTPQQAPASLTRAPAAAAPAPAPQHPRAFVPAPLPTPPPQPQASLPSYHRLQRMRPARTPFAGLQSVFRVEAPASRNTPEISQQLQPPVSTHTELERGGGCKIRGPNQTGDEDDDDDNDNDNDNDGNSPVNNPDPLAQLSGSPYFPDPAAAAAAAALNHPGAAPGDPINPWIMLANAVFAEPSAGLESVRSAAAASGFGVVKSRSARRNQTVRQRAAGERGEVYRIDLECTSASPRDGKRTSTSTGTRTSRRRRGCRWTATLVQKVIRSDEIGGVDRKFWRFEQKPRAHVHNHPLAANAAEIPVNRRRHVELARDQIFALKGQPKATPQRIADYVNKHNPGFAITANDIKNLFYKETRIQRQQQQQQQREAEGSATAE</sequence>
<feature type="compositionally biased region" description="Acidic residues" evidence="1">
    <location>
        <begin position="185"/>
        <end position="199"/>
    </location>
</feature>
<name>J3NFZ1_GAET3</name>
<dbReference type="EMBL" id="GL385395">
    <property type="protein sequence ID" value="EJT80181.1"/>
    <property type="molecule type" value="Genomic_DNA"/>
</dbReference>
<reference evidence="3" key="5">
    <citation type="submission" date="2018-04" db="UniProtKB">
        <authorList>
            <consortium name="EnsemblFungi"/>
        </authorList>
    </citation>
    <scope>IDENTIFICATION</scope>
    <source>
        <strain evidence="3">R3-111a-1</strain>
    </source>
</reference>
<evidence type="ECO:0000313" key="4">
    <source>
        <dbReference type="Proteomes" id="UP000006039"/>
    </source>
</evidence>
<reference evidence="2" key="2">
    <citation type="submission" date="2010-07" db="EMBL/GenBank/DDBJ databases">
        <authorList>
            <consortium name="The Broad Institute Genome Sequencing Platform"/>
            <consortium name="Broad Institute Genome Sequencing Center for Infectious Disease"/>
            <person name="Ma L.-J."/>
            <person name="Dead R."/>
            <person name="Young S."/>
            <person name="Zeng Q."/>
            <person name="Koehrsen M."/>
            <person name="Alvarado L."/>
            <person name="Berlin A."/>
            <person name="Chapman S.B."/>
            <person name="Chen Z."/>
            <person name="Freedman E."/>
            <person name="Gellesch M."/>
            <person name="Goldberg J."/>
            <person name="Griggs A."/>
            <person name="Gujja S."/>
            <person name="Heilman E.R."/>
            <person name="Heiman D."/>
            <person name="Hepburn T."/>
            <person name="Howarth C."/>
            <person name="Jen D."/>
            <person name="Larson L."/>
            <person name="Mehta T."/>
            <person name="Neiman D."/>
            <person name="Pearson M."/>
            <person name="Roberts A."/>
            <person name="Saif S."/>
            <person name="Shea T."/>
            <person name="Shenoy N."/>
            <person name="Sisk P."/>
            <person name="Stolte C."/>
            <person name="Sykes S."/>
            <person name="Walk T."/>
            <person name="White J."/>
            <person name="Yandava C."/>
            <person name="Haas B."/>
            <person name="Nusbaum C."/>
            <person name="Birren B."/>
        </authorList>
    </citation>
    <scope>NUCLEOTIDE SEQUENCE</scope>
    <source>
        <strain evidence="2">R3-111a-1</strain>
    </source>
</reference>
<dbReference type="GeneID" id="20340642"/>
<proteinExistence type="predicted"/>
<reference evidence="4" key="1">
    <citation type="submission" date="2010-07" db="EMBL/GenBank/DDBJ databases">
        <title>The genome sequence of Gaeumannomyces graminis var. tritici strain R3-111a-1.</title>
        <authorList>
            <consortium name="The Broad Institute Genome Sequencing Platform"/>
            <person name="Ma L.-J."/>
            <person name="Dead R."/>
            <person name="Young S."/>
            <person name="Zeng Q."/>
            <person name="Koehrsen M."/>
            <person name="Alvarado L."/>
            <person name="Berlin A."/>
            <person name="Chapman S.B."/>
            <person name="Chen Z."/>
            <person name="Freedman E."/>
            <person name="Gellesch M."/>
            <person name="Goldberg J."/>
            <person name="Griggs A."/>
            <person name="Gujja S."/>
            <person name="Heilman E.R."/>
            <person name="Heiman D."/>
            <person name="Hepburn T."/>
            <person name="Howarth C."/>
            <person name="Jen D."/>
            <person name="Larson L."/>
            <person name="Mehta T."/>
            <person name="Neiman D."/>
            <person name="Pearson M."/>
            <person name="Roberts A."/>
            <person name="Saif S."/>
            <person name="Shea T."/>
            <person name="Shenoy N."/>
            <person name="Sisk P."/>
            <person name="Stolte C."/>
            <person name="Sykes S."/>
            <person name="Walk T."/>
            <person name="White J."/>
            <person name="Yandava C."/>
            <person name="Haas B."/>
            <person name="Nusbaum C."/>
            <person name="Birren B."/>
        </authorList>
    </citation>
    <scope>NUCLEOTIDE SEQUENCE [LARGE SCALE GENOMIC DNA]</scope>
    <source>
        <strain evidence="4">R3-111a-1</strain>
    </source>
</reference>
<reference evidence="2" key="3">
    <citation type="submission" date="2010-09" db="EMBL/GenBank/DDBJ databases">
        <title>Annotation of Gaeumannomyces graminis var. tritici R3-111a-1.</title>
        <authorList>
            <consortium name="The Broad Institute Genome Sequencing Platform"/>
            <person name="Ma L.-J."/>
            <person name="Dead R."/>
            <person name="Young S.K."/>
            <person name="Zeng Q."/>
            <person name="Gargeya S."/>
            <person name="Fitzgerald M."/>
            <person name="Haas B."/>
            <person name="Abouelleil A."/>
            <person name="Alvarado L."/>
            <person name="Arachchi H.M."/>
            <person name="Berlin A."/>
            <person name="Brown A."/>
            <person name="Chapman S.B."/>
            <person name="Chen Z."/>
            <person name="Dunbar C."/>
            <person name="Freedman E."/>
            <person name="Gearin G."/>
            <person name="Gellesch M."/>
            <person name="Goldberg J."/>
            <person name="Griggs A."/>
            <person name="Gujja S."/>
            <person name="Heiman D."/>
            <person name="Howarth C."/>
            <person name="Larson L."/>
            <person name="Lui A."/>
            <person name="MacDonald P.J.P."/>
            <person name="Mehta T."/>
            <person name="Montmayeur A."/>
            <person name="Murphy C."/>
            <person name="Neiman D."/>
            <person name="Pearson M."/>
            <person name="Priest M."/>
            <person name="Roberts A."/>
            <person name="Saif S."/>
            <person name="Shea T."/>
            <person name="Shenoy N."/>
            <person name="Sisk P."/>
            <person name="Stolte C."/>
            <person name="Sykes S."/>
            <person name="Yandava C."/>
            <person name="Wortman J."/>
            <person name="Nusbaum C."/>
            <person name="Birren B."/>
        </authorList>
    </citation>
    <scope>NUCLEOTIDE SEQUENCE</scope>
    <source>
        <strain evidence="2">R3-111a-1</strain>
    </source>
</reference>
<dbReference type="EnsemblFungi" id="EJT80181">
    <property type="protein sequence ID" value="EJT80181"/>
    <property type="gene ID" value="GGTG_00184"/>
</dbReference>
<feature type="region of interest" description="Disordered" evidence="1">
    <location>
        <begin position="1"/>
        <end position="220"/>
    </location>
</feature>
<evidence type="ECO:0000313" key="3">
    <source>
        <dbReference type="EnsemblFungi" id="EJT80181"/>
    </source>
</evidence>
<protein>
    <submittedName>
        <fullName evidence="2 3">Uncharacterized protein</fullName>
    </submittedName>
</protein>
<dbReference type="Proteomes" id="UP000006039">
    <property type="component" value="Unassembled WGS sequence"/>
</dbReference>
<dbReference type="RefSeq" id="XP_009216190.1">
    <property type="nucleotide sequence ID" value="XM_009217926.1"/>
</dbReference>
<feature type="compositionally biased region" description="Polar residues" evidence="1">
    <location>
        <begin position="1"/>
        <end position="12"/>
    </location>
</feature>
<evidence type="ECO:0000256" key="1">
    <source>
        <dbReference type="SAM" id="MobiDB-lite"/>
    </source>
</evidence>
<feature type="compositionally biased region" description="Pro residues" evidence="1">
    <location>
        <begin position="107"/>
        <end position="116"/>
    </location>
</feature>
<dbReference type="VEuPathDB" id="FungiDB:GGTG_00184"/>
<accession>J3NFZ1</accession>
<feature type="compositionally biased region" description="Low complexity" evidence="1">
    <location>
        <begin position="81"/>
        <end position="94"/>
    </location>
</feature>
<feature type="compositionally biased region" description="Pro residues" evidence="1">
    <location>
        <begin position="58"/>
        <end position="79"/>
    </location>
</feature>
<evidence type="ECO:0000313" key="2">
    <source>
        <dbReference type="EMBL" id="EJT80181.1"/>
    </source>
</evidence>
<organism evidence="2">
    <name type="scientific">Gaeumannomyces tritici (strain R3-111a-1)</name>
    <name type="common">Wheat and barley take-all root rot fungus</name>
    <name type="synonym">Gaeumannomyces graminis var. tritici</name>
    <dbReference type="NCBI Taxonomy" id="644352"/>
    <lineage>
        <taxon>Eukaryota</taxon>
        <taxon>Fungi</taxon>
        <taxon>Dikarya</taxon>
        <taxon>Ascomycota</taxon>
        <taxon>Pezizomycotina</taxon>
        <taxon>Sordariomycetes</taxon>
        <taxon>Sordariomycetidae</taxon>
        <taxon>Magnaporthales</taxon>
        <taxon>Magnaporthaceae</taxon>
        <taxon>Gaeumannomyces</taxon>
    </lineage>
</organism>
<feature type="compositionally biased region" description="Low complexity" evidence="1">
    <location>
        <begin position="200"/>
        <end position="210"/>
    </location>
</feature>
<dbReference type="HOGENOM" id="CLU_604176_0_0_1"/>
<dbReference type="eggNOG" id="ENOG502RPD6">
    <property type="taxonomic scope" value="Eukaryota"/>
</dbReference>
<feature type="compositionally biased region" description="Polar residues" evidence="1">
    <location>
        <begin position="150"/>
        <end position="167"/>
    </location>
</feature>
<keyword evidence="4" id="KW-1185">Reference proteome</keyword>
<feature type="region of interest" description="Disordered" evidence="1">
    <location>
        <begin position="308"/>
        <end position="329"/>
    </location>
</feature>
<gene>
    <name evidence="3" type="primary">20340642</name>
    <name evidence="2" type="ORF">GGTG_00184</name>
</gene>
<dbReference type="AlphaFoldDB" id="J3NFZ1"/>
<feature type="compositionally biased region" description="Pro residues" evidence="1">
    <location>
        <begin position="14"/>
        <end position="26"/>
    </location>
</feature>